<feature type="region of interest" description="Disordered" evidence="1">
    <location>
        <begin position="90"/>
        <end position="179"/>
    </location>
</feature>
<proteinExistence type="predicted"/>
<feature type="region of interest" description="Disordered" evidence="1">
    <location>
        <begin position="431"/>
        <end position="452"/>
    </location>
</feature>
<accession>A0A9W6YPV5</accession>
<feature type="compositionally biased region" description="Acidic residues" evidence="1">
    <location>
        <begin position="499"/>
        <end position="523"/>
    </location>
</feature>
<name>A0A9W6YPV5_9STRA</name>
<keyword evidence="3" id="KW-1185">Reference proteome</keyword>
<feature type="region of interest" description="Disordered" evidence="1">
    <location>
        <begin position="271"/>
        <end position="301"/>
    </location>
</feature>
<sequence>MPSQGLSTPAALGATPTERCLKYPGDTEKVERVSLADALERAEHHQVVHAVFTVDTASPQRGRVVHEDAAGQTEMGATAVTNNLATEAVDVTPVDSTSMENEPRGEFSATPTFNDQQPSAQAVTHLTSPTPTRQKPLARQPAPRSGRQPMKQPISLSHQSLRHRPNEHRNEGEPDEQLQHLRTLSPDAPVRGYGVNRIEASTQTTEQPATIVPVEQELTSTPWSSVTPIAPQPKDIQRAVRMAERMNAWTRIYNIRQQLCKLMQESARPVCKRAHSSRSSSPRPRLKKMRHGPMYSSVKDDRAPTVSFVPTTTATYPTGRNLVRRRRRRYERRYRTRVGRYAMEFEVEYVGDRPDGKEISHLYPHQPPAGWIDVSTSDLVVNPILAILPLLFQGFLSEPKISLGQGGESKQTDVLTTCTFCWKLTAVTHHEKRSAKNEMNSGDITGHDSETSCPQISLADYVERRMVNLSGRRRDNGEGSSERSGEDDSGTDSGKDSGEDNGDDGEDGSADNDQDDNETESEGDQAQPMLDINKVRSRNILTYKTELNFPSTSQVVFAFTLPGTGYTLARPTLRQDIEYPKIEVNPDAKIAWPGVCQPSFQPTARGSGKQGKEYTPQGNPGQDRHQPTSPDQRNPRSTTQTYIGAASRNIPAAA</sequence>
<feature type="region of interest" description="Disordered" evidence="1">
    <location>
        <begin position="597"/>
        <end position="654"/>
    </location>
</feature>
<dbReference type="EMBL" id="BSXT01019068">
    <property type="protein sequence ID" value="GMG17712.1"/>
    <property type="molecule type" value="Genomic_DNA"/>
</dbReference>
<evidence type="ECO:0000313" key="3">
    <source>
        <dbReference type="Proteomes" id="UP001165121"/>
    </source>
</evidence>
<gene>
    <name evidence="2" type="ORF">Pfra01_003032600</name>
</gene>
<feature type="compositionally biased region" description="Polar residues" evidence="1">
    <location>
        <begin position="109"/>
        <end position="133"/>
    </location>
</feature>
<dbReference type="Proteomes" id="UP001165121">
    <property type="component" value="Unassembled WGS sequence"/>
</dbReference>
<protein>
    <submittedName>
        <fullName evidence="2">Unnamed protein product</fullName>
    </submittedName>
</protein>
<evidence type="ECO:0000256" key="1">
    <source>
        <dbReference type="SAM" id="MobiDB-lite"/>
    </source>
</evidence>
<organism evidence="2 3">
    <name type="scientific">Phytophthora fragariaefolia</name>
    <dbReference type="NCBI Taxonomy" id="1490495"/>
    <lineage>
        <taxon>Eukaryota</taxon>
        <taxon>Sar</taxon>
        <taxon>Stramenopiles</taxon>
        <taxon>Oomycota</taxon>
        <taxon>Peronosporomycetes</taxon>
        <taxon>Peronosporales</taxon>
        <taxon>Peronosporaceae</taxon>
        <taxon>Phytophthora</taxon>
    </lineage>
</organism>
<evidence type="ECO:0000313" key="2">
    <source>
        <dbReference type="EMBL" id="GMG17712.1"/>
    </source>
</evidence>
<comment type="caution">
    <text evidence="2">The sequence shown here is derived from an EMBL/GenBank/DDBJ whole genome shotgun (WGS) entry which is preliminary data.</text>
</comment>
<feature type="compositionally biased region" description="Basic and acidic residues" evidence="1">
    <location>
        <begin position="469"/>
        <end position="486"/>
    </location>
</feature>
<reference evidence="2" key="1">
    <citation type="submission" date="2023-04" db="EMBL/GenBank/DDBJ databases">
        <title>Phytophthora fragariaefolia NBRC 109709.</title>
        <authorList>
            <person name="Ichikawa N."/>
            <person name="Sato H."/>
            <person name="Tonouchi N."/>
        </authorList>
    </citation>
    <scope>NUCLEOTIDE SEQUENCE</scope>
    <source>
        <strain evidence="2">NBRC 109709</strain>
    </source>
</reference>
<feature type="compositionally biased region" description="Polar residues" evidence="1">
    <location>
        <begin position="627"/>
        <end position="642"/>
    </location>
</feature>
<dbReference type="AlphaFoldDB" id="A0A9W6YPV5"/>
<feature type="region of interest" description="Disordered" evidence="1">
    <location>
        <begin position="469"/>
        <end position="533"/>
    </location>
</feature>